<proteinExistence type="predicted"/>
<comment type="caution">
    <text evidence="1">The sequence shown here is derived from an EMBL/GenBank/DDBJ whole genome shotgun (WGS) entry which is preliminary data.</text>
</comment>
<sequence>MCFILRRRKTSRSETSSCSCLCRRAADVTAVDLSAPGCGFLLSLRSDASVAVHAPTATPHTHSRLPSSRAEGSSTFEVLWSHWTGLQTSW</sequence>
<evidence type="ECO:0000313" key="2">
    <source>
        <dbReference type="Proteomes" id="UP001187415"/>
    </source>
</evidence>
<dbReference type="Proteomes" id="UP001187415">
    <property type="component" value="Unassembled WGS sequence"/>
</dbReference>
<name>A0AA88SMF7_CHASR</name>
<accession>A0AA88SMF7</accession>
<protein>
    <submittedName>
        <fullName evidence="1">Uncharacterized protein</fullName>
    </submittedName>
</protein>
<dbReference type="EMBL" id="JAUPFM010000009">
    <property type="protein sequence ID" value="KAK2841838.1"/>
    <property type="molecule type" value="Genomic_DNA"/>
</dbReference>
<gene>
    <name evidence="1" type="ORF">Q5P01_012038</name>
</gene>
<keyword evidence="2" id="KW-1185">Reference proteome</keyword>
<reference evidence="1" key="1">
    <citation type="submission" date="2023-07" db="EMBL/GenBank/DDBJ databases">
        <title>Chromosome-level Genome Assembly of Striped Snakehead (Channa striata).</title>
        <authorList>
            <person name="Liu H."/>
        </authorList>
    </citation>
    <scope>NUCLEOTIDE SEQUENCE</scope>
    <source>
        <strain evidence="1">Gz</strain>
        <tissue evidence="1">Muscle</tissue>
    </source>
</reference>
<dbReference type="AlphaFoldDB" id="A0AA88SMF7"/>
<organism evidence="1 2">
    <name type="scientific">Channa striata</name>
    <name type="common">Snakehead murrel</name>
    <name type="synonym">Ophicephalus striatus</name>
    <dbReference type="NCBI Taxonomy" id="64152"/>
    <lineage>
        <taxon>Eukaryota</taxon>
        <taxon>Metazoa</taxon>
        <taxon>Chordata</taxon>
        <taxon>Craniata</taxon>
        <taxon>Vertebrata</taxon>
        <taxon>Euteleostomi</taxon>
        <taxon>Actinopterygii</taxon>
        <taxon>Neopterygii</taxon>
        <taxon>Teleostei</taxon>
        <taxon>Neoteleostei</taxon>
        <taxon>Acanthomorphata</taxon>
        <taxon>Anabantaria</taxon>
        <taxon>Anabantiformes</taxon>
        <taxon>Channoidei</taxon>
        <taxon>Channidae</taxon>
        <taxon>Channa</taxon>
    </lineage>
</organism>
<evidence type="ECO:0000313" key="1">
    <source>
        <dbReference type="EMBL" id="KAK2841838.1"/>
    </source>
</evidence>